<comment type="similarity">
    <text evidence="1">Belongs to the class-II aminoacyl-tRNA synthetase family.</text>
</comment>
<evidence type="ECO:0000313" key="9">
    <source>
        <dbReference type="EMBL" id="MBC8558127.1"/>
    </source>
</evidence>
<dbReference type="EMBL" id="JACRSW010000035">
    <property type="protein sequence ID" value="MBC8558127.1"/>
    <property type="molecule type" value="Genomic_DNA"/>
</dbReference>
<keyword evidence="3" id="KW-0547">Nucleotide-binding</keyword>
<keyword evidence="10" id="KW-1185">Reference proteome</keyword>
<keyword evidence="9" id="KW-0436">Ligase</keyword>
<protein>
    <recommendedName>
        <fullName evidence="2 7">Histidine--tRNA ligase</fullName>
        <ecNumber evidence="2 7">6.1.1.21</ecNumber>
    </recommendedName>
</protein>
<sequence>MKSTPVKGTKDYLPQEAAIRDYLQNAILETYQNAGFSRITTPIIEDAVNLDKSEGGENLNLIFKILKRGQKLSSALASGNADEKSLSDMGLRYDLTLPLSRYFANNRNDLLTPFKVIQMDRVYRAERPQKGRLREFMQCDIDIIGNPSSDAEVDLILTTTKALKKIGISDFTVKINDRRILKSIFAYAGFEESDNEKLAIIFDKLDKIGIAGVKAELTEAEFSQNAIDKFISLFESGSLDLDSVAKVCDAEYVTSLKYIMDTVKKVSNDTIAITFTPSLVRGQGYYTGTIFEVEAKGYSGAVAGGGRYDNLIGKFLNEDIPAVGFSIGFERIFGILIEQGYTIPGQKKRIAVFYDPDTFADALVYAESLRNEYMVSVFARPKKLGKFLNKLEAQNFAGFAVYGQDDGIKLFDAN</sequence>
<dbReference type="Gene3D" id="3.30.930.10">
    <property type="entry name" value="Bira Bifunctional Protein, Domain 2"/>
    <property type="match status" value="1"/>
</dbReference>
<evidence type="ECO:0000256" key="5">
    <source>
        <dbReference type="ARBA" id="ARBA00022917"/>
    </source>
</evidence>
<dbReference type="PIRSF" id="PIRSF001549">
    <property type="entry name" value="His-tRNA_synth"/>
    <property type="match status" value="1"/>
</dbReference>
<dbReference type="GO" id="GO:0004821">
    <property type="term" value="F:histidine-tRNA ligase activity"/>
    <property type="evidence" value="ECO:0007669"/>
    <property type="project" value="UniProtKB-EC"/>
</dbReference>
<comment type="catalytic activity">
    <reaction evidence="6">
        <text>tRNA(His) + L-histidine + ATP = L-histidyl-tRNA(His) + AMP + diphosphate + H(+)</text>
        <dbReference type="Rhea" id="RHEA:17313"/>
        <dbReference type="Rhea" id="RHEA-COMP:9665"/>
        <dbReference type="Rhea" id="RHEA-COMP:9689"/>
        <dbReference type="ChEBI" id="CHEBI:15378"/>
        <dbReference type="ChEBI" id="CHEBI:30616"/>
        <dbReference type="ChEBI" id="CHEBI:33019"/>
        <dbReference type="ChEBI" id="CHEBI:57595"/>
        <dbReference type="ChEBI" id="CHEBI:78442"/>
        <dbReference type="ChEBI" id="CHEBI:78527"/>
        <dbReference type="ChEBI" id="CHEBI:456215"/>
        <dbReference type="EC" id="6.1.1.21"/>
    </reaction>
</comment>
<gene>
    <name evidence="9" type="primary">hisS</name>
    <name evidence="9" type="ORF">H8700_10480</name>
</gene>
<dbReference type="RefSeq" id="WP_249305583.1">
    <property type="nucleotide sequence ID" value="NZ_JACRSW010000035.1"/>
</dbReference>
<evidence type="ECO:0000256" key="4">
    <source>
        <dbReference type="ARBA" id="ARBA00022840"/>
    </source>
</evidence>
<evidence type="ECO:0000256" key="1">
    <source>
        <dbReference type="ARBA" id="ARBA00008226"/>
    </source>
</evidence>
<feature type="domain" description="Aminoacyl-transfer RNA synthetases class-II family profile" evidence="8">
    <location>
        <begin position="1"/>
        <end position="344"/>
    </location>
</feature>
<evidence type="ECO:0000259" key="8">
    <source>
        <dbReference type="PROSITE" id="PS50862"/>
    </source>
</evidence>
<dbReference type="PANTHER" id="PTHR11476:SF7">
    <property type="entry name" value="HISTIDINE--TRNA LIGASE"/>
    <property type="match status" value="1"/>
</dbReference>
<evidence type="ECO:0000256" key="2">
    <source>
        <dbReference type="ARBA" id="ARBA00012815"/>
    </source>
</evidence>
<dbReference type="PROSITE" id="PS50862">
    <property type="entry name" value="AA_TRNA_LIGASE_II"/>
    <property type="match status" value="1"/>
</dbReference>
<dbReference type="SUPFAM" id="SSF55681">
    <property type="entry name" value="Class II aaRS and biotin synthetases"/>
    <property type="match status" value="1"/>
</dbReference>
<dbReference type="Proteomes" id="UP000637513">
    <property type="component" value="Unassembled WGS sequence"/>
</dbReference>
<dbReference type="Pfam" id="PF13393">
    <property type="entry name" value="tRNA-synt_His"/>
    <property type="match status" value="1"/>
</dbReference>
<evidence type="ECO:0000256" key="7">
    <source>
        <dbReference type="NCBIfam" id="TIGR00442"/>
    </source>
</evidence>
<evidence type="ECO:0000256" key="6">
    <source>
        <dbReference type="ARBA" id="ARBA00047639"/>
    </source>
</evidence>
<dbReference type="InterPro" id="IPR004516">
    <property type="entry name" value="HisRS/HisZ"/>
</dbReference>
<dbReference type="EC" id="6.1.1.21" evidence="2 7"/>
<keyword evidence="5" id="KW-0648">Protein biosynthesis</keyword>
<evidence type="ECO:0000256" key="3">
    <source>
        <dbReference type="ARBA" id="ARBA00022741"/>
    </source>
</evidence>
<dbReference type="InterPro" id="IPR045864">
    <property type="entry name" value="aa-tRNA-synth_II/BPL/LPL"/>
</dbReference>
<keyword evidence="4" id="KW-0067">ATP-binding</keyword>
<reference evidence="9 10" key="1">
    <citation type="submission" date="2020-08" db="EMBL/GenBank/DDBJ databases">
        <title>Genome public.</title>
        <authorList>
            <person name="Liu C."/>
            <person name="Sun Q."/>
        </authorList>
    </citation>
    <scope>NUCLEOTIDE SEQUENCE [LARGE SCALE GENOMIC DNA]</scope>
    <source>
        <strain evidence="9 10">BX3</strain>
    </source>
</reference>
<dbReference type="InterPro" id="IPR006195">
    <property type="entry name" value="aa-tRNA-synth_II"/>
</dbReference>
<dbReference type="PANTHER" id="PTHR11476">
    <property type="entry name" value="HISTIDYL-TRNA SYNTHETASE"/>
    <property type="match status" value="1"/>
</dbReference>
<accession>A0ABR7MY17</accession>
<name>A0ABR7MY17_9FIRM</name>
<organism evidence="9 10">
    <name type="scientific">Jutongia hominis</name>
    <dbReference type="NCBI Taxonomy" id="2763664"/>
    <lineage>
        <taxon>Bacteria</taxon>
        <taxon>Bacillati</taxon>
        <taxon>Bacillota</taxon>
        <taxon>Clostridia</taxon>
        <taxon>Lachnospirales</taxon>
        <taxon>Lachnospiraceae</taxon>
        <taxon>Jutongia</taxon>
    </lineage>
</organism>
<proteinExistence type="inferred from homology"/>
<dbReference type="CDD" id="cd00773">
    <property type="entry name" value="HisRS-like_core"/>
    <property type="match status" value="1"/>
</dbReference>
<dbReference type="InterPro" id="IPR015807">
    <property type="entry name" value="His-tRNA-ligase"/>
</dbReference>
<dbReference type="NCBIfam" id="TIGR00442">
    <property type="entry name" value="hisS"/>
    <property type="match status" value="1"/>
</dbReference>
<dbReference type="InterPro" id="IPR041715">
    <property type="entry name" value="HisRS-like_core"/>
</dbReference>
<evidence type="ECO:0000313" key="10">
    <source>
        <dbReference type="Proteomes" id="UP000637513"/>
    </source>
</evidence>
<comment type="caution">
    <text evidence="9">The sequence shown here is derived from an EMBL/GenBank/DDBJ whole genome shotgun (WGS) entry which is preliminary data.</text>
</comment>